<accession>A0AA39MIG8</accession>
<sequence length="487" mass="55458">MTLPVTLSGRNRQSNHNLNFERPFPTLLVSHSLRVSHQAPASDMAHSRATTILSIPTEILEIILLWEYPGCDAHYVKKELLQLSTVCCSFREVLARHIYCQFPLTSVIEHPKPLIETFSFRGHLITALAIQFESMYRMDPPGLYLQEVATLLSLVRNSANHLTRLQSLHLIILPGFKTCASYARRPILPSTTRLSLSELRELESLFKHLPPQLEELVLAGFSWRDASQGLAKARLPNLRRICLQLNAASPPPLSTSNFLKGCPNVKELELPASWCPKAEWFRRAFEGRRFEHLRIGFTYSYDPETHSCTSKKCEWNESIIALFSNSSQSLKSVTIGTTSFPYALLKSAMPGITSLCLSNIEFADDGSILDGFLKPFLKSPLERLTLEDCEKTPENLTEYLDSSPNTPWQSQSGSGPYWPMLKYFEATLYTQSDRVDFPECQDSDEDWDQLSEGDHWWSGDNRRKLEKDCNERGIEANISWEWFEGFG</sequence>
<evidence type="ECO:0008006" key="3">
    <source>
        <dbReference type="Google" id="ProtNLM"/>
    </source>
</evidence>
<dbReference type="EMBL" id="JAUEPT010000062">
    <property type="protein sequence ID" value="KAK0435542.1"/>
    <property type="molecule type" value="Genomic_DNA"/>
</dbReference>
<dbReference type="SUPFAM" id="SSF52047">
    <property type="entry name" value="RNI-like"/>
    <property type="match status" value="1"/>
</dbReference>
<comment type="caution">
    <text evidence="1">The sequence shown here is derived from an EMBL/GenBank/DDBJ whole genome shotgun (WGS) entry which is preliminary data.</text>
</comment>
<dbReference type="Proteomes" id="UP001175226">
    <property type="component" value="Unassembled WGS sequence"/>
</dbReference>
<evidence type="ECO:0000313" key="1">
    <source>
        <dbReference type="EMBL" id="KAK0435542.1"/>
    </source>
</evidence>
<organism evidence="1 2">
    <name type="scientific">Armillaria borealis</name>
    <dbReference type="NCBI Taxonomy" id="47425"/>
    <lineage>
        <taxon>Eukaryota</taxon>
        <taxon>Fungi</taxon>
        <taxon>Dikarya</taxon>
        <taxon>Basidiomycota</taxon>
        <taxon>Agaricomycotina</taxon>
        <taxon>Agaricomycetes</taxon>
        <taxon>Agaricomycetidae</taxon>
        <taxon>Agaricales</taxon>
        <taxon>Marasmiineae</taxon>
        <taxon>Physalacriaceae</taxon>
        <taxon>Armillaria</taxon>
    </lineage>
</organism>
<protein>
    <recommendedName>
        <fullName evidence="3">F-box domain-containing protein</fullName>
    </recommendedName>
</protein>
<keyword evidence="2" id="KW-1185">Reference proteome</keyword>
<name>A0AA39MIG8_9AGAR</name>
<dbReference type="Gene3D" id="3.80.10.10">
    <property type="entry name" value="Ribonuclease Inhibitor"/>
    <property type="match status" value="1"/>
</dbReference>
<gene>
    <name evidence="1" type="ORF">EV421DRAFT_2039115</name>
</gene>
<dbReference type="AlphaFoldDB" id="A0AA39MIG8"/>
<dbReference type="InterPro" id="IPR032675">
    <property type="entry name" value="LRR_dom_sf"/>
</dbReference>
<proteinExistence type="predicted"/>
<evidence type="ECO:0000313" key="2">
    <source>
        <dbReference type="Proteomes" id="UP001175226"/>
    </source>
</evidence>
<reference evidence="1" key="1">
    <citation type="submission" date="2023-06" db="EMBL/GenBank/DDBJ databases">
        <authorList>
            <consortium name="Lawrence Berkeley National Laboratory"/>
            <person name="Ahrendt S."/>
            <person name="Sahu N."/>
            <person name="Indic B."/>
            <person name="Wong-Bajracharya J."/>
            <person name="Merenyi Z."/>
            <person name="Ke H.-M."/>
            <person name="Monk M."/>
            <person name="Kocsube S."/>
            <person name="Drula E."/>
            <person name="Lipzen A."/>
            <person name="Balint B."/>
            <person name="Henrissat B."/>
            <person name="Andreopoulos B."/>
            <person name="Martin F.M."/>
            <person name="Harder C.B."/>
            <person name="Rigling D."/>
            <person name="Ford K.L."/>
            <person name="Foster G.D."/>
            <person name="Pangilinan J."/>
            <person name="Papanicolaou A."/>
            <person name="Barry K."/>
            <person name="LaButti K."/>
            <person name="Viragh M."/>
            <person name="Koriabine M."/>
            <person name="Yan M."/>
            <person name="Riley R."/>
            <person name="Champramary S."/>
            <person name="Plett K.L."/>
            <person name="Tsai I.J."/>
            <person name="Slot J."/>
            <person name="Sipos G."/>
            <person name="Plett J."/>
            <person name="Nagy L.G."/>
            <person name="Grigoriev I.V."/>
        </authorList>
    </citation>
    <scope>NUCLEOTIDE SEQUENCE</scope>
    <source>
        <strain evidence="1">FPL87.14</strain>
    </source>
</reference>